<dbReference type="PATRIC" id="fig|999413.4.peg.255"/>
<evidence type="ECO:0000313" key="4">
    <source>
        <dbReference type="Proteomes" id="UP000013051"/>
    </source>
</evidence>
<name>N9VBN0_CLOIN</name>
<feature type="signal peptide" evidence="2">
    <location>
        <begin position="1"/>
        <end position="25"/>
    </location>
</feature>
<dbReference type="AlphaFoldDB" id="N9VBN0"/>
<protein>
    <submittedName>
        <fullName evidence="3">Uncharacterized protein</fullName>
    </submittedName>
</protein>
<accession>N9VBN0</accession>
<keyword evidence="2" id="KW-0732">Signal</keyword>
<gene>
    <name evidence="3" type="ORF">HMPREF1094_00240</name>
</gene>
<dbReference type="Proteomes" id="UP000013051">
    <property type="component" value="Unassembled WGS sequence"/>
</dbReference>
<feature type="chain" id="PRO_5004154319" evidence="2">
    <location>
        <begin position="26"/>
        <end position="74"/>
    </location>
</feature>
<feature type="coiled-coil region" evidence="1">
    <location>
        <begin position="38"/>
        <end position="72"/>
    </location>
</feature>
<evidence type="ECO:0000256" key="1">
    <source>
        <dbReference type="SAM" id="Coils"/>
    </source>
</evidence>
<evidence type="ECO:0000256" key="2">
    <source>
        <dbReference type="SAM" id="SignalP"/>
    </source>
</evidence>
<sequence>MKVWRVSAAGVAVLTISVCALLAKADWEHKIEELQVLNQVNHEEIDMLQSKVKELNAELRIKEKKIVELESQPK</sequence>
<dbReference type="RefSeq" id="WP_002605943.1">
    <property type="nucleotide sequence ID" value="NZ_KB850943.1"/>
</dbReference>
<comment type="caution">
    <text evidence="3">The sequence shown here is derived from an EMBL/GenBank/DDBJ whole genome shotgun (WGS) entry which is preliminary data.</text>
</comment>
<organism evidence="3 4">
    <name type="scientific">[Clostridium] innocuum 2959</name>
    <dbReference type="NCBI Taxonomy" id="999413"/>
    <lineage>
        <taxon>Bacteria</taxon>
        <taxon>Bacillati</taxon>
        <taxon>Bacillota</taxon>
        <taxon>Clostridia</taxon>
        <taxon>Eubacteriales</taxon>
        <taxon>Clostridiaceae</taxon>
        <taxon>Clostridium</taxon>
    </lineage>
</organism>
<reference evidence="3 4" key="1">
    <citation type="submission" date="2013-01" db="EMBL/GenBank/DDBJ databases">
        <title>The Genome Sequence of Clostridium innocuum 2959.</title>
        <authorList>
            <consortium name="The Broad Institute Genome Sequencing Platform"/>
            <person name="Earl A."/>
            <person name="Ward D."/>
            <person name="Feldgarden M."/>
            <person name="Gevers D."/>
            <person name="Courvalin P."/>
            <person name="Lambert T."/>
            <person name="Walker B."/>
            <person name="Young S.K."/>
            <person name="Zeng Q."/>
            <person name="Gargeya S."/>
            <person name="Fitzgerald M."/>
            <person name="Haas B."/>
            <person name="Abouelleil A."/>
            <person name="Alvarado L."/>
            <person name="Arachchi H.M."/>
            <person name="Berlin A.M."/>
            <person name="Chapman S.B."/>
            <person name="Dewar J."/>
            <person name="Goldberg J."/>
            <person name="Griggs A."/>
            <person name="Gujja S."/>
            <person name="Hansen M."/>
            <person name="Howarth C."/>
            <person name="Imamovic A."/>
            <person name="Larimer J."/>
            <person name="McCowan C."/>
            <person name="Murphy C."/>
            <person name="Neiman D."/>
            <person name="Pearson M."/>
            <person name="Priest M."/>
            <person name="Roberts A."/>
            <person name="Saif S."/>
            <person name="Shea T."/>
            <person name="Sisk P."/>
            <person name="Sykes S."/>
            <person name="Wortman J."/>
            <person name="Nusbaum C."/>
            <person name="Birren B."/>
        </authorList>
    </citation>
    <scope>NUCLEOTIDE SEQUENCE [LARGE SCALE GENOMIC DNA]</scope>
    <source>
        <strain evidence="3 4">2959</strain>
    </source>
</reference>
<evidence type="ECO:0000313" key="3">
    <source>
        <dbReference type="EMBL" id="ENY87789.1"/>
    </source>
</evidence>
<dbReference type="EMBL" id="AGYV01000001">
    <property type="protein sequence ID" value="ENY87789.1"/>
    <property type="molecule type" value="Genomic_DNA"/>
</dbReference>
<keyword evidence="4" id="KW-1185">Reference proteome</keyword>
<dbReference type="HOGENOM" id="CLU_199643_0_0_9"/>
<keyword evidence="1" id="KW-0175">Coiled coil</keyword>
<proteinExistence type="predicted"/>